<evidence type="ECO:0000313" key="7">
    <source>
        <dbReference type="Proteomes" id="UP000003639"/>
    </source>
</evidence>
<feature type="domain" description="HTH merR-type" evidence="5">
    <location>
        <begin position="103"/>
        <end position="152"/>
    </location>
</feature>
<evidence type="ECO:0000256" key="2">
    <source>
        <dbReference type="ARBA" id="ARBA00023015"/>
    </source>
</evidence>
<organism evidence="6 7">
    <name type="scientific">Pseudoflavonifractor capillosus ATCC 29799</name>
    <dbReference type="NCBI Taxonomy" id="411467"/>
    <lineage>
        <taxon>Bacteria</taxon>
        <taxon>Bacillati</taxon>
        <taxon>Bacillota</taxon>
        <taxon>Clostridia</taxon>
        <taxon>Eubacteriales</taxon>
        <taxon>Oscillospiraceae</taxon>
        <taxon>Pseudoflavonifractor</taxon>
    </lineage>
</organism>
<dbReference type="eggNOG" id="COG0789">
    <property type="taxonomic scope" value="Bacteria"/>
</dbReference>
<dbReference type="RefSeq" id="WP_006574988.1">
    <property type="nucleotide sequence ID" value="NZ_AAXG02000049.1"/>
</dbReference>
<dbReference type="PANTHER" id="PTHR30204">
    <property type="entry name" value="REDOX-CYCLING DRUG-SENSING TRANSCRIPTIONAL ACTIVATOR SOXR"/>
    <property type="match status" value="1"/>
</dbReference>
<name>A6P203_9FIRM</name>
<evidence type="ECO:0000259" key="5">
    <source>
        <dbReference type="PROSITE" id="PS50937"/>
    </source>
</evidence>
<dbReference type="SMART" id="SM00422">
    <property type="entry name" value="HTH_MERR"/>
    <property type="match status" value="1"/>
</dbReference>
<dbReference type="Proteomes" id="UP000003639">
    <property type="component" value="Unassembled WGS sequence"/>
</dbReference>
<accession>A6P203</accession>
<reference evidence="6 7" key="1">
    <citation type="submission" date="2007-04" db="EMBL/GenBank/DDBJ databases">
        <authorList>
            <person name="Fulton L."/>
            <person name="Clifton S."/>
            <person name="Fulton B."/>
            <person name="Xu J."/>
            <person name="Minx P."/>
            <person name="Pepin K.H."/>
            <person name="Johnson M."/>
            <person name="Thiruvilangam P."/>
            <person name="Bhonagiri V."/>
            <person name="Nash W.E."/>
            <person name="Mardis E.R."/>
            <person name="Wilson R.K."/>
        </authorList>
    </citation>
    <scope>NUCLEOTIDE SEQUENCE [LARGE SCALE GENOMIC DNA]</scope>
    <source>
        <strain evidence="6 7">ATCC 29799</strain>
    </source>
</reference>
<dbReference type="InterPro" id="IPR000551">
    <property type="entry name" value="MerR-type_HTH_dom"/>
</dbReference>
<evidence type="ECO:0000256" key="1">
    <source>
        <dbReference type="ARBA" id="ARBA00022491"/>
    </source>
</evidence>
<comment type="caution">
    <text evidence="6">The sequence shown here is derived from an EMBL/GenBank/DDBJ whole genome shotgun (WGS) entry which is preliminary data.</text>
</comment>
<evidence type="ECO:0000256" key="4">
    <source>
        <dbReference type="ARBA" id="ARBA00023163"/>
    </source>
</evidence>
<dbReference type="GO" id="GO:0003677">
    <property type="term" value="F:DNA binding"/>
    <property type="evidence" value="ECO:0007669"/>
    <property type="project" value="UniProtKB-KW"/>
</dbReference>
<protein>
    <submittedName>
        <fullName evidence="6">MerR, DNA binding protein</fullName>
    </submittedName>
</protein>
<evidence type="ECO:0000313" key="6">
    <source>
        <dbReference type="EMBL" id="EDM97674.1"/>
    </source>
</evidence>
<proteinExistence type="predicted"/>
<dbReference type="AlphaFoldDB" id="A6P203"/>
<dbReference type="PROSITE" id="PS50937">
    <property type="entry name" value="HTH_MERR_2"/>
    <property type="match status" value="1"/>
</dbReference>
<dbReference type="InterPro" id="IPR009061">
    <property type="entry name" value="DNA-bd_dom_put_sf"/>
</dbReference>
<dbReference type="GO" id="GO:0003700">
    <property type="term" value="F:DNA-binding transcription factor activity"/>
    <property type="evidence" value="ECO:0007669"/>
    <property type="project" value="InterPro"/>
</dbReference>
<keyword evidence="1" id="KW-0678">Repressor</keyword>
<sequence length="189" mass="21856">MRPQTNPLQQRIFQNQIKNHKTKKEKRLTWSRRFSFLFYSPVLTGVLLPHAKFASPVAGCDFTAKSLTAHGVQFYGEEEMKMQQTLRQMCAELKVSRRVIQGYEKAGLMASSGKNKYGYLLYGKAEQERARLIRFYQQLGFPLKEIKKLLNAPDSVKKSAIQVRIEELEVKHTSLLELIQEAKEYIATL</sequence>
<dbReference type="EMBL" id="AAXG02000049">
    <property type="protein sequence ID" value="EDM97674.1"/>
    <property type="molecule type" value="Genomic_DNA"/>
</dbReference>
<keyword evidence="3" id="KW-0238">DNA-binding</keyword>
<dbReference type="Gene3D" id="1.10.1660.10">
    <property type="match status" value="1"/>
</dbReference>
<keyword evidence="7" id="KW-1185">Reference proteome</keyword>
<reference evidence="6 7" key="2">
    <citation type="submission" date="2007-06" db="EMBL/GenBank/DDBJ databases">
        <title>Draft genome sequence of Pseudoflavonifractor capillosus ATCC 29799.</title>
        <authorList>
            <person name="Sudarsanam P."/>
            <person name="Ley R."/>
            <person name="Guruge J."/>
            <person name="Turnbaugh P.J."/>
            <person name="Mahowald M."/>
            <person name="Liep D."/>
            <person name="Gordon J."/>
        </authorList>
    </citation>
    <scope>NUCLEOTIDE SEQUENCE [LARGE SCALE GENOMIC DNA]</scope>
    <source>
        <strain evidence="6 7">ATCC 29799</strain>
    </source>
</reference>
<evidence type="ECO:0000256" key="3">
    <source>
        <dbReference type="ARBA" id="ARBA00023125"/>
    </source>
</evidence>
<dbReference type="STRING" id="411467.BACCAP_04533"/>
<keyword evidence="4" id="KW-0804">Transcription</keyword>
<keyword evidence="2" id="KW-0805">Transcription regulation</keyword>
<dbReference type="InterPro" id="IPR047057">
    <property type="entry name" value="MerR_fam"/>
</dbReference>
<dbReference type="Pfam" id="PF13411">
    <property type="entry name" value="MerR_1"/>
    <property type="match status" value="1"/>
</dbReference>
<gene>
    <name evidence="6" type="ORF">BACCAP_04533</name>
</gene>
<dbReference type="PANTHER" id="PTHR30204:SF69">
    <property type="entry name" value="MERR-FAMILY TRANSCRIPTIONAL REGULATOR"/>
    <property type="match status" value="1"/>
</dbReference>
<dbReference type="SUPFAM" id="SSF46955">
    <property type="entry name" value="Putative DNA-binding domain"/>
    <property type="match status" value="1"/>
</dbReference>
<dbReference type="OrthoDB" id="9814833at2"/>